<comment type="similarity">
    <text evidence="2">Belongs to the outer membrane factor (OMF) (TC 1.B.17) family.</text>
</comment>
<evidence type="ECO:0000256" key="6">
    <source>
        <dbReference type="ARBA" id="ARBA00023136"/>
    </source>
</evidence>
<dbReference type="InterPro" id="IPR051906">
    <property type="entry name" value="TolC-like"/>
</dbReference>
<evidence type="ECO:0000256" key="5">
    <source>
        <dbReference type="ARBA" id="ARBA00022692"/>
    </source>
</evidence>
<dbReference type="Pfam" id="PF02321">
    <property type="entry name" value="OEP"/>
    <property type="match status" value="2"/>
</dbReference>
<keyword evidence="4" id="KW-1134">Transmembrane beta strand</keyword>
<accession>A0A498BT62</accession>
<dbReference type="InterPro" id="IPR003423">
    <property type="entry name" value="OMP_efflux"/>
</dbReference>
<keyword evidence="6" id="KW-0472">Membrane</keyword>
<evidence type="ECO:0000256" key="4">
    <source>
        <dbReference type="ARBA" id="ARBA00022452"/>
    </source>
</evidence>
<evidence type="ECO:0000256" key="3">
    <source>
        <dbReference type="ARBA" id="ARBA00022448"/>
    </source>
</evidence>
<feature type="coiled-coil region" evidence="8">
    <location>
        <begin position="124"/>
        <end position="228"/>
    </location>
</feature>
<dbReference type="NCBIfam" id="TIGR01844">
    <property type="entry name" value="type_I_sec_TolC"/>
    <property type="match status" value="1"/>
</dbReference>
<dbReference type="Gene3D" id="1.20.1600.10">
    <property type="entry name" value="Outer membrane efflux proteins (OEP)"/>
    <property type="match status" value="1"/>
</dbReference>
<keyword evidence="3" id="KW-0813">Transport</keyword>
<reference evidence="9 10" key="1">
    <citation type="submission" date="2018-10" db="EMBL/GenBank/DDBJ databases">
        <title>Genomic Encyclopedia of Type Strains, Phase IV (KMG-IV): sequencing the most valuable type-strain genomes for metagenomic binning, comparative biology and taxonomic classification.</title>
        <authorList>
            <person name="Goeker M."/>
        </authorList>
    </citation>
    <scope>NUCLEOTIDE SEQUENCE [LARGE SCALE GENOMIC DNA]</scope>
    <source>
        <strain evidence="9 10">DSM 12769</strain>
    </source>
</reference>
<dbReference type="Proteomes" id="UP000275461">
    <property type="component" value="Unassembled WGS sequence"/>
</dbReference>
<dbReference type="SUPFAM" id="SSF56954">
    <property type="entry name" value="Outer membrane efflux proteins (OEP)"/>
    <property type="match status" value="1"/>
</dbReference>
<dbReference type="AlphaFoldDB" id="A0A498BT62"/>
<evidence type="ECO:0000256" key="8">
    <source>
        <dbReference type="SAM" id="Coils"/>
    </source>
</evidence>
<sequence length="466" mass="51444">MFRTLTTRALRAVRLLAPGVLVAALLAPLPALAVDDLMTIYREARESDPQLRQALGELETVRERLPQARAGLLPELSAFGTVDRERSEPRGSGSSNFDTSYDTTSALGLELSQPVFRYDNFLRVREADLQVAQAQARVNSAEQELMTRVAERYFEALAAFDGVAFARAELRAIERQLEQAEQRFEVGMAPITDVEEARARRDLSRANLLQAEDALENALEGLRELTGRSHRELALLDEDVALESPDPEDSAAWAQRAEERNWDILAFRHGSEAAMENIGVQRAGHLPTVDLVGNVQRVDQGSRTADTGVPGGPEEFDQASIGLRLNVPLYRGGATRSQVREAQSQYTVSLEELEETRRAVVRGTTDAYRGVISAIARVGAFDQAITSTQRALEAVEAGFEVGTRTVVELLDAQQDRLGAEQDFRQASYDYLLHTVRLKRFAGSLSDADLQAINDWLDANAEVVPEL</sequence>
<dbReference type="EMBL" id="RCDA01000004">
    <property type="protein sequence ID" value="RLK47143.1"/>
    <property type="molecule type" value="Genomic_DNA"/>
</dbReference>
<keyword evidence="5" id="KW-0812">Transmembrane</keyword>
<dbReference type="PANTHER" id="PTHR30026">
    <property type="entry name" value="OUTER MEMBRANE PROTEIN TOLC"/>
    <property type="match status" value="1"/>
</dbReference>
<protein>
    <submittedName>
        <fullName evidence="9">Outer membrane protein</fullName>
    </submittedName>
</protein>
<dbReference type="GO" id="GO:0009279">
    <property type="term" value="C:cell outer membrane"/>
    <property type="evidence" value="ECO:0007669"/>
    <property type="project" value="UniProtKB-SubCell"/>
</dbReference>
<dbReference type="RefSeq" id="WP_245971186.1">
    <property type="nucleotide sequence ID" value="NZ_RCDA01000004.1"/>
</dbReference>
<comment type="caution">
    <text evidence="9">The sequence shown here is derived from an EMBL/GenBank/DDBJ whole genome shotgun (WGS) entry which is preliminary data.</text>
</comment>
<proteinExistence type="inferred from homology"/>
<evidence type="ECO:0000313" key="9">
    <source>
        <dbReference type="EMBL" id="RLK47143.1"/>
    </source>
</evidence>
<evidence type="ECO:0000256" key="2">
    <source>
        <dbReference type="ARBA" id="ARBA00007613"/>
    </source>
</evidence>
<keyword evidence="8" id="KW-0175">Coiled coil</keyword>
<evidence type="ECO:0000313" key="10">
    <source>
        <dbReference type="Proteomes" id="UP000275461"/>
    </source>
</evidence>
<keyword evidence="7" id="KW-0998">Cell outer membrane</keyword>
<organism evidence="9 10">
    <name type="scientific">Alkalispirillum mobile</name>
    <dbReference type="NCBI Taxonomy" id="85925"/>
    <lineage>
        <taxon>Bacteria</taxon>
        <taxon>Pseudomonadati</taxon>
        <taxon>Pseudomonadota</taxon>
        <taxon>Gammaproteobacteria</taxon>
        <taxon>Chromatiales</taxon>
        <taxon>Ectothiorhodospiraceae</taxon>
        <taxon>Alkalispirillum</taxon>
    </lineage>
</organism>
<dbReference type="GO" id="GO:1990281">
    <property type="term" value="C:efflux pump complex"/>
    <property type="evidence" value="ECO:0007669"/>
    <property type="project" value="TreeGrafter"/>
</dbReference>
<gene>
    <name evidence="9" type="ORF">DFR31_2462</name>
</gene>
<name>A0A498BT62_9GAMM</name>
<dbReference type="GO" id="GO:0015562">
    <property type="term" value="F:efflux transmembrane transporter activity"/>
    <property type="evidence" value="ECO:0007669"/>
    <property type="project" value="InterPro"/>
</dbReference>
<dbReference type="InterPro" id="IPR010130">
    <property type="entry name" value="T1SS_OMP_TolC"/>
</dbReference>
<keyword evidence="10" id="KW-1185">Reference proteome</keyword>
<dbReference type="PANTHER" id="PTHR30026:SF20">
    <property type="entry name" value="OUTER MEMBRANE PROTEIN TOLC"/>
    <property type="match status" value="1"/>
</dbReference>
<evidence type="ECO:0000256" key="1">
    <source>
        <dbReference type="ARBA" id="ARBA00004442"/>
    </source>
</evidence>
<dbReference type="GO" id="GO:0015288">
    <property type="term" value="F:porin activity"/>
    <property type="evidence" value="ECO:0007669"/>
    <property type="project" value="TreeGrafter"/>
</dbReference>
<comment type="subcellular location">
    <subcellularLocation>
        <location evidence="1">Cell outer membrane</location>
    </subcellularLocation>
</comment>
<evidence type="ECO:0000256" key="7">
    <source>
        <dbReference type="ARBA" id="ARBA00023237"/>
    </source>
</evidence>